<dbReference type="Proteomes" id="UP000267516">
    <property type="component" value="Segment"/>
</dbReference>
<reference evidence="1" key="1">
    <citation type="journal article" date="2018" name="Aquaculture">
        <title>Complete genome sequence of a white spot syndrome virus associated with a disease incursion in Australia.</title>
        <authorList>
            <person name="Oakey J."/>
            <person name="Smith C.S."/>
        </authorList>
    </citation>
    <scope>NUCLEOTIDE SEQUENCE [LARGE SCALE GENOMIC DNA]</scope>
    <source>
        <strain evidence="1">WSSV-AU</strain>
    </source>
</reference>
<dbReference type="EMBL" id="MF768985">
    <property type="protein sequence ID" value="ATU83663.1"/>
    <property type="molecule type" value="Genomic_DNA"/>
</dbReference>
<name>A0A2D3I5L2_9VIRU</name>
<organism evidence="1">
    <name type="scientific">White spot syndrome virus</name>
    <dbReference type="NCBI Taxonomy" id="342409"/>
    <lineage>
        <taxon>Viruses</taxon>
        <taxon>Viruses incertae sedis</taxon>
        <taxon>Naldaviricetes</taxon>
        <taxon>Nimaviridae</taxon>
        <taxon>Whispovirus</taxon>
    </lineage>
</organism>
<protein>
    <submittedName>
        <fullName evidence="1">ORF1147</fullName>
    </submittedName>
</protein>
<sequence>MRTVHRMGESSRRKLDMKIVTMTKTTRIIVQEKKIAQLAHFSKPLLLPTSTPRTSWILEEARNLPLLHLPVTTHSTWLICPLIVYQIWSCWAGKLQPPC</sequence>
<evidence type="ECO:0000313" key="1">
    <source>
        <dbReference type="EMBL" id="ATU83663.1"/>
    </source>
</evidence>
<accession>A0A2D3I5L2</accession>
<proteinExistence type="predicted"/>